<gene>
    <name evidence="2" type="ORF">CAMPLR22A2D_LOCUS4909</name>
</gene>
<dbReference type="PANTHER" id="PTHR46477">
    <property type="entry name" value="CYSTEINE/HISTIDINE-RICH C1 DOMAIN FAMILY PROTEIN"/>
    <property type="match status" value="1"/>
</dbReference>
<name>A0A7H4LNU0_WHEAT</name>
<dbReference type="Gramene" id="TraesARI2D03G01291620.1">
    <property type="protein sequence ID" value="TraesARI2D03G01291620.1.CDS1"/>
    <property type="gene ID" value="TraesARI2D03G01291620"/>
</dbReference>
<evidence type="ECO:0000256" key="1">
    <source>
        <dbReference type="SAM" id="MobiDB-lite"/>
    </source>
</evidence>
<dbReference type="Gramene" id="TraesARI2D03G01291620.2">
    <property type="protein sequence ID" value="TraesARI2D03G01291620.2.CDS1"/>
    <property type="gene ID" value="TraesARI2D03G01291620"/>
</dbReference>
<dbReference type="Gramene" id="TraesJAG2D03G01280850.2">
    <property type="protein sequence ID" value="TraesJAG2D03G01280850.2.CDS1"/>
    <property type="gene ID" value="TraesJAG2D03G01280850"/>
</dbReference>
<proteinExistence type="predicted"/>
<reference evidence="2 3" key="1">
    <citation type="submission" date="2018-05" db="EMBL/GenBank/DDBJ databases">
        <authorList>
            <person name="Thind KAUR A."/>
        </authorList>
    </citation>
    <scope>NUCLEOTIDE SEQUENCE [LARGE SCALE GENOMIC DNA]</scope>
</reference>
<dbReference type="Gramene" id="TraesJUL2D03G01283220.1">
    <property type="protein sequence ID" value="TraesJUL2D03G01283220.1.CDS1"/>
    <property type="gene ID" value="TraesJUL2D03G01283220"/>
</dbReference>
<protein>
    <submittedName>
        <fullName evidence="2">Uncharacterized protein</fullName>
    </submittedName>
</protein>
<organism evidence="2 3">
    <name type="scientific">Triticum aestivum</name>
    <name type="common">Wheat</name>
    <dbReference type="NCBI Taxonomy" id="4565"/>
    <lineage>
        <taxon>Eukaryota</taxon>
        <taxon>Viridiplantae</taxon>
        <taxon>Streptophyta</taxon>
        <taxon>Embryophyta</taxon>
        <taxon>Tracheophyta</taxon>
        <taxon>Spermatophyta</taxon>
        <taxon>Magnoliopsida</taxon>
        <taxon>Liliopsida</taxon>
        <taxon>Poales</taxon>
        <taxon>Poaceae</taxon>
        <taxon>BOP clade</taxon>
        <taxon>Pooideae</taxon>
        <taxon>Triticodae</taxon>
        <taxon>Triticeae</taxon>
        <taxon>Triticinae</taxon>
        <taxon>Triticum</taxon>
    </lineage>
</organism>
<sequence>MTLLPTVGKPHTPSEVISRREHSSRGHQLTREPTGQDKFQCNGCLEEVSEAYRDTCKRCDFELHQACNYQEGSTLKHGLLPKSRFVLRLEAPPTKQKQRCSACGTHTQGTHYYCEGTDQYLHPCCAMLPMEIKINLNDELSLTFKLREKGTNCCTKCKTGGGEPDYWFYHSTCKKVHLHVACAREDLLLPSSSSTESHSDVGGNGRVGKKTALQKYGLGKAGRNSDPFFEIAKALASIVLGVLTGNLVALIPAVIDVGSNVIKLLKKGS</sequence>
<dbReference type="InterPro" id="IPR046349">
    <property type="entry name" value="C1-like_sf"/>
</dbReference>
<dbReference type="Gramene" id="TraesSYM2D03G01290220.1">
    <property type="protein sequence ID" value="TraesSYM2D03G01290220.1.CDS1"/>
    <property type="gene ID" value="TraesSYM2D03G01290220"/>
</dbReference>
<dbReference type="EMBL" id="LS480641">
    <property type="protein sequence ID" value="SPT20279.1"/>
    <property type="molecule type" value="Genomic_DNA"/>
</dbReference>
<dbReference type="Gramene" id="TraesJAG2D03G01280850.1">
    <property type="protein sequence ID" value="TraesJAG2D03G01280850.1.CDS1"/>
    <property type="gene ID" value="TraesJAG2D03G01280850"/>
</dbReference>
<evidence type="ECO:0000313" key="2">
    <source>
        <dbReference type="EMBL" id="SPT20279.1"/>
    </source>
</evidence>
<dbReference type="SUPFAM" id="SSF57889">
    <property type="entry name" value="Cysteine-rich domain"/>
    <property type="match status" value="2"/>
</dbReference>
<accession>A0A7H4LNU0</accession>
<feature type="region of interest" description="Disordered" evidence="1">
    <location>
        <begin position="1"/>
        <end position="36"/>
    </location>
</feature>
<evidence type="ECO:0000313" key="3">
    <source>
        <dbReference type="Proteomes" id="UP000280104"/>
    </source>
</evidence>
<dbReference type="Proteomes" id="UP000280104">
    <property type="component" value="Chromosome II"/>
</dbReference>
<dbReference type="PANTHER" id="PTHR46477:SF10">
    <property type="entry name" value="DC1 DOMAIN-CONTAINING PROTEIN"/>
    <property type="match status" value="1"/>
</dbReference>
<dbReference type="AlphaFoldDB" id="A0A7H4LNU0"/>